<proteinExistence type="predicted"/>
<dbReference type="GO" id="GO:0046872">
    <property type="term" value="F:metal ion binding"/>
    <property type="evidence" value="ECO:0007669"/>
    <property type="project" value="UniProtKB-KW"/>
</dbReference>
<dbReference type="EC" id="4.99.1.4" evidence="3"/>
<accession>A0A1R4G7V7</accession>
<sequence>MIACAHGTDHPRGRQLIDQLRGQVAELLTDQQTTNGWQVQIHEAYVDVQDPGLASVVERLPAGEPAVVLPLLLSLGIHTSVDVAEAVASRRNTIAAEPIGADPRLAQLMARRLAAAGWTTQDAVVLASAGTRVESGQEQAKDSAATLAGLLQTPVQAAFCSAAAPRVGDAVDRLAQQRPGTRVGVVSYLLAPGFFQERLEAVGANYVTAPLLPDVTVAECVVARLQTALSEAVFAAD</sequence>
<keyword evidence="1" id="KW-0479">Metal-binding</keyword>
<dbReference type="EMBL" id="FUHW01000028">
    <property type="protein sequence ID" value="SJM64236.1"/>
    <property type="molecule type" value="Genomic_DNA"/>
</dbReference>
<keyword evidence="4" id="KW-1185">Reference proteome</keyword>
<dbReference type="PANTHER" id="PTHR33542">
    <property type="entry name" value="SIROHYDROCHLORIN FERROCHELATASE, CHLOROPLASTIC"/>
    <property type="match status" value="1"/>
</dbReference>
<dbReference type="PANTHER" id="PTHR33542:SF5">
    <property type="entry name" value="FERROCHELATASE CHE1"/>
    <property type="match status" value="1"/>
</dbReference>
<evidence type="ECO:0000313" key="3">
    <source>
        <dbReference type="EMBL" id="SJM64236.1"/>
    </source>
</evidence>
<evidence type="ECO:0000256" key="2">
    <source>
        <dbReference type="ARBA" id="ARBA00023239"/>
    </source>
</evidence>
<dbReference type="GO" id="GO:0051266">
    <property type="term" value="F:sirohydrochlorin ferrochelatase activity"/>
    <property type="evidence" value="ECO:0007669"/>
    <property type="project" value="UniProtKB-EC"/>
</dbReference>
<gene>
    <name evidence="3" type="ORF">FM101_08475</name>
</gene>
<dbReference type="Pfam" id="PF01903">
    <property type="entry name" value="CbiX"/>
    <property type="match status" value="2"/>
</dbReference>
<dbReference type="SUPFAM" id="SSF53800">
    <property type="entry name" value="Chelatase"/>
    <property type="match status" value="1"/>
</dbReference>
<dbReference type="InterPro" id="IPR002762">
    <property type="entry name" value="CbiX-like"/>
</dbReference>
<name>A0A1R4G7V7_9MICC</name>
<protein>
    <submittedName>
        <fullName evidence="3">Sirohydrochlorin ferrochelatase</fullName>
        <ecNumber evidence="3">4.99.1.4</ecNumber>
    </submittedName>
</protein>
<evidence type="ECO:0000313" key="4">
    <source>
        <dbReference type="Proteomes" id="UP000195913"/>
    </source>
</evidence>
<dbReference type="Proteomes" id="UP000195913">
    <property type="component" value="Unassembled WGS sequence"/>
</dbReference>
<dbReference type="AlphaFoldDB" id="A0A1R4G7V7"/>
<dbReference type="Gene3D" id="3.40.50.1400">
    <property type="match status" value="2"/>
</dbReference>
<keyword evidence="2 3" id="KW-0456">Lyase</keyword>
<evidence type="ECO:0000256" key="1">
    <source>
        <dbReference type="ARBA" id="ARBA00022723"/>
    </source>
</evidence>
<organism evidence="3 4">
    <name type="scientific">Arthrobacter rhombi</name>
    <dbReference type="NCBI Taxonomy" id="71253"/>
    <lineage>
        <taxon>Bacteria</taxon>
        <taxon>Bacillati</taxon>
        <taxon>Actinomycetota</taxon>
        <taxon>Actinomycetes</taxon>
        <taxon>Micrococcales</taxon>
        <taxon>Micrococcaceae</taxon>
        <taxon>Arthrobacter</taxon>
    </lineage>
</organism>
<dbReference type="InterPro" id="IPR050963">
    <property type="entry name" value="Sirohydro_Cobaltochel/CbiX"/>
</dbReference>
<reference evidence="3 4" key="1">
    <citation type="submission" date="2017-02" db="EMBL/GenBank/DDBJ databases">
        <authorList>
            <person name="Peterson S.W."/>
        </authorList>
    </citation>
    <scope>NUCLEOTIDE SEQUENCE [LARGE SCALE GENOMIC DNA]</scope>
    <source>
        <strain evidence="3 4">B Ar 00.02</strain>
    </source>
</reference>